<dbReference type="GO" id="GO:0005576">
    <property type="term" value="C:extracellular region"/>
    <property type="evidence" value="ECO:0007669"/>
    <property type="project" value="UniProtKB-SubCell"/>
</dbReference>
<comment type="similarity">
    <text evidence="2">Belongs to the 'GDSL' lipolytic enzyme family.</text>
</comment>
<dbReference type="Pfam" id="PF00657">
    <property type="entry name" value="Lipase_GDSL"/>
    <property type="match status" value="1"/>
</dbReference>
<keyword evidence="4" id="KW-0732">Signal</keyword>
<reference evidence="8" key="2">
    <citation type="submission" date="2021-03" db="UniProtKB">
        <authorList>
            <consortium name="EnsemblPlants"/>
        </authorList>
    </citation>
    <scope>IDENTIFICATION</scope>
</reference>
<protein>
    <submittedName>
        <fullName evidence="8">Uncharacterized protein</fullName>
    </submittedName>
</protein>
<dbReference type="InterPro" id="IPR035669">
    <property type="entry name" value="SGNH_plant_lipase-like"/>
</dbReference>
<keyword evidence="5" id="KW-0378">Hydrolase</keyword>
<evidence type="ECO:0000256" key="5">
    <source>
        <dbReference type="ARBA" id="ARBA00022801"/>
    </source>
</evidence>
<sequence>MLIISLSVLSNSRSYGAEEEIANFVFGDSNVDVGNNDYIVSLAKANNVPYGIDYGGPTGRFTNGRTIVDILDLAQTLGKFGQSPPYLAPTTKGSVILKGVNYASGGAGILNETGSVFRLYNMGAKKILVTNVGVIGCIPYERKLNLCLGNQCAANPNQLAQSYNVKLKSLLTELNNNLKGSNFVYGDTYGTFNEVIYHYQSYGFENVNSPCCSNNPWDKSGSLLLCSPSASVCCDRSKYAFWDPFHPTEATNMIIAKRLIDGNISYISPINIRQLLNS</sequence>
<evidence type="ECO:0000256" key="7">
    <source>
        <dbReference type="ARBA" id="ARBA00023098"/>
    </source>
</evidence>
<keyword evidence="3" id="KW-0964">Secreted</keyword>
<evidence type="ECO:0000256" key="2">
    <source>
        <dbReference type="ARBA" id="ARBA00008668"/>
    </source>
</evidence>
<evidence type="ECO:0000313" key="8">
    <source>
        <dbReference type="EnsemblPlants" id="AUR62015388-RA:cds"/>
    </source>
</evidence>
<dbReference type="GO" id="GO:0016788">
    <property type="term" value="F:hydrolase activity, acting on ester bonds"/>
    <property type="evidence" value="ECO:0007669"/>
    <property type="project" value="InterPro"/>
</dbReference>
<name>A0A803LM77_CHEQI</name>
<dbReference type="PANTHER" id="PTHR45650">
    <property type="entry name" value="GDSL-LIKE LIPASE/ACYLHYDROLASE-RELATED"/>
    <property type="match status" value="1"/>
</dbReference>
<dbReference type="EnsemblPlants" id="AUR62015388-RA">
    <property type="protein sequence ID" value="AUR62015388-RA:cds"/>
    <property type="gene ID" value="AUR62015388"/>
</dbReference>
<comment type="subcellular location">
    <subcellularLocation>
        <location evidence="1">Secreted</location>
    </subcellularLocation>
</comment>
<evidence type="ECO:0000256" key="4">
    <source>
        <dbReference type="ARBA" id="ARBA00022729"/>
    </source>
</evidence>
<dbReference type="InterPro" id="IPR001087">
    <property type="entry name" value="GDSL"/>
</dbReference>
<dbReference type="InterPro" id="IPR051238">
    <property type="entry name" value="GDSL_esterase/lipase"/>
</dbReference>
<dbReference type="AlphaFoldDB" id="A0A803LM77"/>
<evidence type="ECO:0000256" key="1">
    <source>
        <dbReference type="ARBA" id="ARBA00004613"/>
    </source>
</evidence>
<proteinExistence type="inferred from homology"/>
<dbReference type="CDD" id="cd01837">
    <property type="entry name" value="SGNH_plant_lipase_like"/>
    <property type="match status" value="1"/>
</dbReference>
<dbReference type="Gramene" id="AUR62015388-RA">
    <property type="protein sequence ID" value="AUR62015388-RA:cds"/>
    <property type="gene ID" value="AUR62015388"/>
</dbReference>
<dbReference type="Gene3D" id="3.40.50.1110">
    <property type="entry name" value="SGNH hydrolase"/>
    <property type="match status" value="2"/>
</dbReference>
<keyword evidence="6" id="KW-0442">Lipid degradation</keyword>
<keyword evidence="7" id="KW-0443">Lipid metabolism</keyword>
<evidence type="ECO:0000256" key="3">
    <source>
        <dbReference type="ARBA" id="ARBA00022525"/>
    </source>
</evidence>
<organism evidence="8 9">
    <name type="scientific">Chenopodium quinoa</name>
    <name type="common">Quinoa</name>
    <dbReference type="NCBI Taxonomy" id="63459"/>
    <lineage>
        <taxon>Eukaryota</taxon>
        <taxon>Viridiplantae</taxon>
        <taxon>Streptophyta</taxon>
        <taxon>Embryophyta</taxon>
        <taxon>Tracheophyta</taxon>
        <taxon>Spermatophyta</taxon>
        <taxon>Magnoliopsida</taxon>
        <taxon>eudicotyledons</taxon>
        <taxon>Gunneridae</taxon>
        <taxon>Pentapetalae</taxon>
        <taxon>Caryophyllales</taxon>
        <taxon>Chenopodiaceae</taxon>
        <taxon>Chenopodioideae</taxon>
        <taxon>Atripliceae</taxon>
        <taxon>Chenopodium</taxon>
    </lineage>
</organism>
<dbReference type="PANTHER" id="PTHR45650:SF4">
    <property type="entry name" value="GDSL-LIKE LIPASE_ACYLHYDROLASE FAMILY PROTEIN, EXPRESSED"/>
    <property type="match status" value="1"/>
</dbReference>
<dbReference type="Proteomes" id="UP000596660">
    <property type="component" value="Unplaced"/>
</dbReference>
<dbReference type="InterPro" id="IPR036514">
    <property type="entry name" value="SGNH_hydro_sf"/>
</dbReference>
<evidence type="ECO:0000313" key="9">
    <source>
        <dbReference type="Proteomes" id="UP000596660"/>
    </source>
</evidence>
<accession>A0A803LM77</accession>
<keyword evidence="9" id="KW-1185">Reference proteome</keyword>
<dbReference type="GO" id="GO:0016042">
    <property type="term" value="P:lipid catabolic process"/>
    <property type="evidence" value="ECO:0007669"/>
    <property type="project" value="UniProtKB-KW"/>
</dbReference>
<reference evidence="8" key="1">
    <citation type="journal article" date="2017" name="Nature">
        <title>The genome of Chenopodium quinoa.</title>
        <authorList>
            <person name="Jarvis D.E."/>
            <person name="Ho Y.S."/>
            <person name="Lightfoot D.J."/>
            <person name="Schmoeckel S.M."/>
            <person name="Li B."/>
            <person name="Borm T.J.A."/>
            <person name="Ohyanagi H."/>
            <person name="Mineta K."/>
            <person name="Michell C.T."/>
            <person name="Saber N."/>
            <person name="Kharbatia N.M."/>
            <person name="Rupper R.R."/>
            <person name="Sharp A.R."/>
            <person name="Dally N."/>
            <person name="Boughton B.A."/>
            <person name="Woo Y.H."/>
            <person name="Gao G."/>
            <person name="Schijlen E.G.W.M."/>
            <person name="Guo X."/>
            <person name="Momin A.A."/>
            <person name="Negrao S."/>
            <person name="Al-Babili S."/>
            <person name="Gehring C."/>
            <person name="Roessner U."/>
            <person name="Jung C."/>
            <person name="Murphy K."/>
            <person name="Arold S.T."/>
            <person name="Gojobori T."/>
            <person name="van der Linden C.G."/>
            <person name="van Loo E.N."/>
            <person name="Jellen E.N."/>
            <person name="Maughan P.J."/>
            <person name="Tester M."/>
        </authorList>
    </citation>
    <scope>NUCLEOTIDE SEQUENCE [LARGE SCALE GENOMIC DNA]</scope>
    <source>
        <strain evidence="8">cv. PI 614886</strain>
    </source>
</reference>
<evidence type="ECO:0000256" key="6">
    <source>
        <dbReference type="ARBA" id="ARBA00022963"/>
    </source>
</evidence>